<comment type="caution">
    <text evidence="1">The sequence shown here is derived from an EMBL/GenBank/DDBJ whole genome shotgun (WGS) entry which is preliminary data.</text>
</comment>
<organism evidence="1 2">
    <name type="scientific">Microlunatus capsulatus</name>
    <dbReference type="NCBI Taxonomy" id="99117"/>
    <lineage>
        <taxon>Bacteria</taxon>
        <taxon>Bacillati</taxon>
        <taxon>Actinomycetota</taxon>
        <taxon>Actinomycetes</taxon>
        <taxon>Propionibacteriales</taxon>
        <taxon>Propionibacteriaceae</taxon>
        <taxon>Microlunatus</taxon>
    </lineage>
</organism>
<keyword evidence="2" id="KW-1185">Reference proteome</keyword>
<gene>
    <name evidence="1" type="ORF">JOF54_001037</name>
</gene>
<protein>
    <submittedName>
        <fullName evidence="1">Uncharacterized protein</fullName>
    </submittedName>
</protein>
<dbReference type="EMBL" id="JAGIOB010000001">
    <property type="protein sequence ID" value="MBP2416115.1"/>
    <property type="molecule type" value="Genomic_DNA"/>
</dbReference>
<name>A0ABS4Z5N3_9ACTN</name>
<proteinExistence type="predicted"/>
<dbReference type="RefSeq" id="WP_210053615.1">
    <property type="nucleotide sequence ID" value="NZ_BAAAMH010000018.1"/>
</dbReference>
<reference evidence="1 2" key="1">
    <citation type="submission" date="2021-03" db="EMBL/GenBank/DDBJ databases">
        <title>Sequencing the genomes of 1000 actinobacteria strains.</title>
        <authorList>
            <person name="Klenk H.-P."/>
        </authorList>
    </citation>
    <scope>NUCLEOTIDE SEQUENCE [LARGE SCALE GENOMIC DNA]</scope>
    <source>
        <strain evidence="1 2">DSM 12936</strain>
    </source>
</reference>
<evidence type="ECO:0000313" key="1">
    <source>
        <dbReference type="EMBL" id="MBP2416115.1"/>
    </source>
</evidence>
<evidence type="ECO:0000313" key="2">
    <source>
        <dbReference type="Proteomes" id="UP000758168"/>
    </source>
</evidence>
<accession>A0ABS4Z5N3</accession>
<sequence>MSTQPQEPDLRHVWVQGSAGFGDPVPAVVMGWAPAPVRHAGASPWICLVAACPQGTALLVEWVSGDRVVGVRDPTPADGG</sequence>
<dbReference type="Proteomes" id="UP000758168">
    <property type="component" value="Unassembled WGS sequence"/>
</dbReference>